<name>A0A1H9QWD6_9BACI</name>
<dbReference type="STRING" id="531814.SAMN04487944_107130"/>
<dbReference type="OrthoDB" id="9788465at2"/>
<dbReference type="Proteomes" id="UP000199687">
    <property type="component" value="Unassembled WGS sequence"/>
</dbReference>
<gene>
    <name evidence="1" type="ORF">SAMN04487944_107130</name>
</gene>
<accession>A0A1H9QWD6</accession>
<reference evidence="1 2" key="1">
    <citation type="submission" date="2016-10" db="EMBL/GenBank/DDBJ databases">
        <authorList>
            <person name="de Groot N.N."/>
        </authorList>
    </citation>
    <scope>NUCLEOTIDE SEQUENCE [LARGE SCALE GENOMIC DNA]</scope>
    <source>
        <strain evidence="1 2">CGMCC 1.7727</strain>
    </source>
</reference>
<dbReference type="InterPro" id="IPR009921">
    <property type="entry name" value="YehS-like"/>
</dbReference>
<evidence type="ECO:0000313" key="1">
    <source>
        <dbReference type="EMBL" id="SER64740.1"/>
    </source>
</evidence>
<protein>
    <submittedName>
        <fullName evidence="1">Uncharacterized conserved protein YehS, DUF1456 family</fullName>
    </submittedName>
</protein>
<evidence type="ECO:0000313" key="2">
    <source>
        <dbReference type="Proteomes" id="UP000199687"/>
    </source>
</evidence>
<proteinExistence type="predicted"/>
<dbReference type="Pfam" id="PF07308">
    <property type="entry name" value="DUF1456"/>
    <property type="match status" value="2"/>
</dbReference>
<dbReference type="RefSeq" id="WP_089740556.1">
    <property type="nucleotide sequence ID" value="NZ_FOGL01000007.1"/>
</dbReference>
<organism evidence="1 2">
    <name type="scientific">Gracilibacillus ureilyticus</name>
    <dbReference type="NCBI Taxonomy" id="531814"/>
    <lineage>
        <taxon>Bacteria</taxon>
        <taxon>Bacillati</taxon>
        <taxon>Bacillota</taxon>
        <taxon>Bacilli</taxon>
        <taxon>Bacillales</taxon>
        <taxon>Bacillaceae</taxon>
        <taxon>Gracilibacillus</taxon>
    </lineage>
</organism>
<keyword evidence="2" id="KW-1185">Reference proteome</keyword>
<dbReference type="PANTHER" id="PTHR37805:SF1">
    <property type="entry name" value="CYTOPLASMIC PROTEIN"/>
    <property type="match status" value="1"/>
</dbReference>
<dbReference type="AlphaFoldDB" id="A0A1H9QWD6"/>
<dbReference type="EMBL" id="FOGL01000007">
    <property type="protein sequence ID" value="SER64740.1"/>
    <property type="molecule type" value="Genomic_DNA"/>
</dbReference>
<sequence>MLNNDILIRLRYALDMKDKEMKEVFKLGGVDVTLEEVQKMLIKPKEEIADDEIMSVNNNELELFLNGLITYKRGKQETRPGQPEQPSLSNEPVNNILLKKVKIALKLTSEEIIEILDDVGVTITKSELSALLRNKNHKNFKECGDKYARNFLKGLTVKYRG</sequence>
<dbReference type="PANTHER" id="PTHR37805">
    <property type="entry name" value="CYTOPLASMIC PROTEIN-RELATED"/>
    <property type="match status" value="1"/>
</dbReference>